<proteinExistence type="predicted"/>
<keyword evidence="1" id="KW-0472">Membrane</keyword>
<accession>A0A0C3C3R7</accession>
<evidence type="ECO:0000256" key="2">
    <source>
        <dbReference type="SAM" id="SignalP"/>
    </source>
</evidence>
<sequence length="176" mass="19981">MILILHALIMIISMGSHLCNFNFRDTITALNGSVNESSNHIVDRQFTHWGTIVIPQTIHIRTICLAIFICTVLALYRSRSTFYRPSCHDALHHLGYVNVASPWICQRLHSIQICGCIVSSSWLDWQCMLSISPLLQMVGPVTWFIFETSTTPTYVGLPLVCVCCECLFSWARQSLF</sequence>
<reference evidence="4" key="2">
    <citation type="submission" date="2015-01" db="EMBL/GenBank/DDBJ databases">
        <title>Evolutionary Origins and Diversification of the Mycorrhizal Mutualists.</title>
        <authorList>
            <consortium name="DOE Joint Genome Institute"/>
            <consortium name="Mycorrhizal Genomics Consortium"/>
            <person name="Kohler A."/>
            <person name="Kuo A."/>
            <person name="Nagy L.G."/>
            <person name="Floudas D."/>
            <person name="Copeland A."/>
            <person name="Barry K.W."/>
            <person name="Cichocki N."/>
            <person name="Veneault-Fourrey C."/>
            <person name="LaButti K."/>
            <person name="Lindquist E.A."/>
            <person name="Lipzen A."/>
            <person name="Lundell T."/>
            <person name="Morin E."/>
            <person name="Murat C."/>
            <person name="Riley R."/>
            <person name="Ohm R."/>
            <person name="Sun H."/>
            <person name="Tunlid A."/>
            <person name="Henrissat B."/>
            <person name="Grigoriev I.V."/>
            <person name="Hibbett D.S."/>
            <person name="Martin F."/>
        </authorList>
    </citation>
    <scope>NUCLEOTIDE SEQUENCE [LARGE SCALE GENOMIC DNA]</scope>
    <source>
        <strain evidence="4">h7</strain>
    </source>
</reference>
<keyword evidence="1" id="KW-0812">Transmembrane</keyword>
<feature type="transmembrane region" description="Helical" evidence="1">
    <location>
        <begin position="58"/>
        <end position="76"/>
    </location>
</feature>
<reference evidence="3 4" key="1">
    <citation type="submission" date="2014-04" db="EMBL/GenBank/DDBJ databases">
        <authorList>
            <consortium name="DOE Joint Genome Institute"/>
            <person name="Kuo A."/>
            <person name="Gay G."/>
            <person name="Dore J."/>
            <person name="Kohler A."/>
            <person name="Nagy L.G."/>
            <person name="Floudas D."/>
            <person name="Copeland A."/>
            <person name="Barry K.W."/>
            <person name="Cichocki N."/>
            <person name="Veneault-Fourrey C."/>
            <person name="LaButti K."/>
            <person name="Lindquist E.A."/>
            <person name="Lipzen A."/>
            <person name="Lundell T."/>
            <person name="Morin E."/>
            <person name="Murat C."/>
            <person name="Sun H."/>
            <person name="Tunlid A."/>
            <person name="Henrissat B."/>
            <person name="Grigoriev I.V."/>
            <person name="Hibbett D.S."/>
            <person name="Martin F."/>
            <person name="Nordberg H.P."/>
            <person name="Cantor M.N."/>
            <person name="Hua S.X."/>
        </authorList>
    </citation>
    <scope>NUCLEOTIDE SEQUENCE [LARGE SCALE GENOMIC DNA]</scope>
    <source>
        <strain evidence="4">h7</strain>
    </source>
</reference>
<keyword evidence="2" id="KW-0732">Signal</keyword>
<protein>
    <submittedName>
        <fullName evidence="3">Uncharacterized protein</fullName>
    </submittedName>
</protein>
<feature type="chain" id="PRO_5002162068" evidence="2">
    <location>
        <begin position="18"/>
        <end position="176"/>
    </location>
</feature>
<organism evidence="3 4">
    <name type="scientific">Hebeloma cylindrosporum</name>
    <dbReference type="NCBI Taxonomy" id="76867"/>
    <lineage>
        <taxon>Eukaryota</taxon>
        <taxon>Fungi</taxon>
        <taxon>Dikarya</taxon>
        <taxon>Basidiomycota</taxon>
        <taxon>Agaricomycotina</taxon>
        <taxon>Agaricomycetes</taxon>
        <taxon>Agaricomycetidae</taxon>
        <taxon>Agaricales</taxon>
        <taxon>Agaricineae</taxon>
        <taxon>Hymenogastraceae</taxon>
        <taxon>Hebeloma</taxon>
    </lineage>
</organism>
<evidence type="ECO:0000313" key="4">
    <source>
        <dbReference type="Proteomes" id="UP000053424"/>
    </source>
</evidence>
<gene>
    <name evidence="3" type="ORF">M413DRAFT_239256</name>
</gene>
<dbReference type="EMBL" id="KN831788">
    <property type="protein sequence ID" value="KIM38919.1"/>
    <property type="molecule type" value="Genomic_DNA"/>
</dbReference>
<evidence type="ECO:0000313" key="3">
    <source>
        <dbReference type="EMBL" id="KIM38919.1"/>
    </source>
</evidence>
<dbReference type="HOGENOM" id="CLU_1525332_0_0_1"/>
<feature type="signal peptide" evidence="2">
    <location>
        <begin position="1"/>
        <end position="17"/>
    </location>
</feature>
<dbReference type="Proteomes" id="UP000053424">
    <property type="component" value="Unassembled WGS sequence"/>
</dbReference>
<dbReference type="AlphaFoldDB" id="A0A0C3C3R7"/>
<name>A0A0C3C3R7_HEBCY</name>
<keyword evidence="4" id="KW-1185">Reference proteome</keyword>
<keyword evidence="1" id="KW-1133">Transmembrane helix</keyword>
<evidence type="ECO:0000256" key="1">
    <source>
        <dbReference type="SAM" id="Phobius"/>
    </source>
</evidence>